<keyword evidence="1" id="KW-0812">Transmembrane</keyword>
<accession>A0A6J5NFM3</accession>
<proteinExistence type="predicted"/>
<name>A0A6J5NFM3_9CAUD</name>
<dbReference type="EMBL" id="LR796645">
    <property type="protein sequence ID" value="CAB4156291.1"/>
    <property type="molecule type" value="Genomic_DNA"/>
</dbReference>
<keyword evidence="1" id="KW-1133">Transmembrane helix</keyword>
<reference evidence="2" key="1">
    <citation type="submission" date="2020-04" db="EMBL/GenBank/DDBJ databases">
        <authorList>
            <person name="Chiriac C."/>
            <person name="Salcher M."/>
            <person name="Ghai R."/>
            <person name="Kavagutti S V."/>
        </authorList>
    </citation>
    <scope>NUCLEOTIDE SEQUENCE</scope>
</reference>
<dbReference type="Pfam" id="PF11351">
    <property type="entry name" value="GTA_holin_3TM"/>
    <property type="match status" value="1"/>
</dbReference>
<feature type="transmembrane region" description="Helical" evidence="1">
    <location>
        <begin position="97"/>
        <end position="118"/>
    </location>
</feature>
<gene>
    <name evidence="2" type="ORF">UFOVP671_53</name>
</gene>
<dbReference type="InterPro" id="IPR021497">
    <property type="entry name" value="GTA_holin_3TM"/>
</dbReference>
<evidence type="ECO:0000256" key="1">
    <source>
        <dbReference type="SAM" id="Phobius"/>
    </source>
</evidence>
<evidence type="ECO:0000313" key="2">
    <source>
        <dbReference type="EMBL" id="CAB4156291.1"/>
    </source>
</evidence>
<sequence length="133" mass="14350">MEMLTLLMSVVPKLLDKIFPDPNVAAEAKLKLLELQQTGYLAEIASQTETNKVEAASASVFVAGWRPFIGWVCGSGLAIQFIVAPMAMWIASLFGHVIQFPSLDMGTLLTLLGGMLGLGGMRTFEKLNGVARH</sequence>
<organism evidence="2">
    <name type="scientific">uncultured Caudovirales phage</name>
    <dbReference type="NCBI Taxonomy" id="2100421"/>
    <lineage>
        <taxon>Viruses</taxon>
        <taxon>Duplodnaviria</taxon>
        <taxon>Heunggongvirae</taxon>
        <taxon>Uroviricota</taxon>
        <taxon>Caudoviricetes</taxon>
        <taxon>Peduoviridae</taxon>
        <taxon>Maltschvirus</taxon>
        <taxon>Maltschvirus maltsch</taxon>
    </lineage>
</organism>
<feature type="transmembrane region" description="Helical" evidence="1">
    <location>
        <begin position="68"/>
        <end position="91"/>
    </location>
</feature>
<keyword evidence="1" id="KW-0472">Membrane</keyword>
<protein>
    <submittedName>
        <fullName evidence="2">Holin of 3TMs, for gene-transfer release</fullName>
    </submittedName>
</protein>